<evidence type="ECO:0000256" key="1">
    <source>
        <dbReference type="ARBA" id="ARBA00001070"/>
    </source>
</evidence>
<name>Q0UAC6_PHANO</name>
<dbReference type="EC" id="3.4.21.-" evidence="6"/>
<dbReference type="SUPFAM" id="SSF50993">
    <property type="entry name" value="Peptidase/esterase 'gauge' domain"/>
    <property type="match status" value="1"/>
</dbReference>
<feature type="domain" description="Peptidase S9 prolyl oligopeptidase catalytic" evidence="7">
    <location>
        <begin position="502"/>
        <end position="694"/>
    </location>
</feature>
<dbReference type="Pfam" id="PF02897">
    <property type="entry name" value="Peptidase_S9_N"/>
    <property type="match status" value="1"/>
</dbReference>
<dbReference type="PRINTS" id="PR00862">
    <property type="entry name" value="PROLIGOPTASE"/>
</dbReference>
<evidence type="ECO:0000256" key="2">
    <source>
        <dbReference type="ARBA" id="ARBA00005228"/>
    </source>
</evidence>
<dbReference type="GO" id="GO:0006508">
    <property type="term" value="P:proteolysis"/>
    <property type="evidence" value="ECO:0007669"/>
    <property type="project" value="UniProtKB-KW"/>
</dbReference>
<evidence type="ECO:0000256" key="6">
    <source>
        <dbReference type="RuleBase" id="RU368024"/>
    </source>
</evidence>
<dbReference type="SUPFAM" id="SSF53474">
    <property type="entry name" value="alpha/beta-Hydrolases"/>
    <property type="match status" value="1"/>
</dbReference>
<evidence type="ECO:0000256" key="4">
    <source>
        <dbReference type="ARBA" id="ARBA00022801"/>
    </source>
</evidence>
<dbReference type="InterPro" id="IPR002470">
    <property type="entry name" value="Peptidase_S9A"/>
</dbReference>
<dbReference type="EMBL" id="CH445343">
    <property type="protein sequence ID" value="EAT80996.2"/>
    <property type="molecule type" value="Genomic_DNA"/>
</dbReference>
<dbReference type="GO" id="GO:0005829">
    <property type="term" value="C:cytosol"/>
    <property type="evidence" value="ECO:0000318"/>
    <property type="project" value="GO_Central"/>
</dbReference>
<keyword evidence="3 6" id="KW-0645">Protease</keyword>
<dbReference type="GO" id="GO:0070012">
    <property type="term" value="F:oligopeptidase activity"/>
    <property type="evidence" value="ECO:0000318"/>
    <property type="project" value="GO_Central"/>
</dbReference>
<comment type="similarity">
    <text evidence="2 6">Belongs to the peptidase S9A family.</text>
</comment>
<dbReference type="Gene3D" id="3.40.50.1820">
    <property type="entry name" value="alpha/beta hydrolase"/>
    <property type="match status" value="1"/>
</dbReference>
<accession>Q0UAC6</accession>
<keyword evidence="5 6" id="KW-0720">Serine protease</keyword>
<dbReference type="InterPro" id="IPR023302">
    <property type="entry name" value="Pept_S9A_N"/>
</dbReference>
<proteinExistence type="inferred from homology"/>
<dbReference type="AlphaFoldDB" id="Q0UAC6"/>
<dbReference type="PANTHER" id="PTHR42881:SF2">
    <property type="entry name" value="PROLYL ENDOPEPTIDASE"/>
    <property type="match status" value="1"/>
</dbReference>
<dbReference type="InterPro" id="IPR051167">
    <property type="entry name" value="Prolyl_oligopep/macrocyclase"/>
</dbReference>
<protein>
    <recommendedName>
        <fullName evidence="6">Prolyl endopeptidase</fullName>
        <ecNumber evidence="6">3.4.21.-</ecNumber>
    </recommendedName>
</protein>
<dbReference type="InterPro" id="IPR001375">
    <property type="entry name" value="Peptidase_S9_cat"/>
</dbReference>
<dbReference type="InterPro" id="IPR029058">
    <property type="entry name" value="AB_hydrolase_fold"/>
</dbReference>
<organism evidence="9 10">
    <name type="scientific">Phaeosphaeria nodorum (strain SN15 / ATCC MYA-4574 / FGSC 10173)</name>
    <name type="common">Glume blotch fungus</name>
    <name type="synonym">Parastagonospora nodorum</name>
    <dbReference type="NCBI Taxonomy" id="321614"/>
    <lineage>
        <taxon>Eukaryota</taxon>
        <taxon>Fungi</taxon>
        <taxon>Dikarya</taxon>
        <taxon>Ascomycota</taxon>
        <taxon>Pezizomycotina</taxon>
        <taxon>Dothideomycetes</taxon>
        <taxon>Pleosporomycetidae</taxon>
        <taxon>Pleosporales</taxon>
        <taxon>Pleosporineae</taxon>
        <taxon>Phaeosphaeriaceae</taxon>
        <taxon>Parastagonospora</taxon>
    </lineage>
</organism>
<dbReference type="eggNOG" id="KOG2237">
    <property type="taxonomic scope" value="Eukaryota"/>
</dbReference>
<dbReference type="STRING" id="321614.Q0UAC6"/>
<feature type="domain" description="Peptidase S9A N-terminal" evidence="8">
    <location>
        <begin position="28"/>
        <end position="243"/>
    </location>
</feature>
<dbReference type="Gene3D" id="2.130.10.120">
    <property type="entry name" value="Prolyl oligopeptidase, N-terminal domain"/>
    <property type="match status" value="1"/>
</dbReference>
<keyword evidence="4 6" id="KW-0378">Hydrolase</keyword>
<evidence type="ECO:0000256" key="3">
    <source>
        <dbReference type="ARBA" id="ARBA00022670"/>
    </source>
</evidence>
<gene>
    <name evidence="9" type="ORF">SNOG_11288</name>
</gene>
<dbReference type="PANTHER" id="PTHR42881">
    <property type="entry name" value="PROLYL ENDOPEPTIDASE"/>
    <property type="match status" value="1"/>
</dbReference>
<dbReference type="Proteomes" id="UP000001055">
    <property type="component" value="Unassembled WGS sequence"/>
</dbReference>
<dbReference type="GeneID" id="5978440"/>
<evidence type="ECO:0000259" key="7">
    <source>
        <dbReference type="Pfam" id="PF00326"/>
    </source>
</evidence>
<comment type="catalytic activity">
    <reaction evidence="1">
        <text>Hydrolysis of Pro-|-Xaa &gt;&gt; Ala-|-Xaa in oligopeptides.</text>
        <dbReference type="EC" id="3.4.21.26"/>
    </reaction>
</comment>
<dbReference type="GO" id="GO:0004252">
    <property type="term" value="F:serine-type endopeptidase activity"/>
    <property type="evidence" value="ECO:0007669"/>
    <property type="project" value="UniProtKB-UniRule"/>
</dbReference>
<reference evidence="10" key="1">
    <citation type="journal article" date="2007" name="Plant Cell">
        <title>Dothideomycete-plant interactions illuminated by genome sequencing and EST analysis of the wheat pathogen Stagonospora nodorum.</title>
        <authorList>
            <person name="Hane J.K."/>
            <person name="Lowe R.G."/>
            <person name="Solomon P.S."/>
            <person name="Tan K.C."/>
            <person name="Schoch C.L."/>
            <person name="Spatafora J.W."/>
            <person name="Crous P.W."/>
            <person name="Kodira C."/>
            <person name="Birren B.W."/>
            <person name="Galagan J.E."/>
            <person name="Torriani S.F."/>
            <person name="McDonald B.A."/>
            <person name="Oliver R.P."/>
        </authorList>
    </citation>
    <scope>NUCLEOTIDE SEQUENCE [LARGE SCALE GENOMIC DNA]</scope>
    <source>
        <strain evidence="10">SN15 / ATCC MYA-4574 / FGSC 10173</strain>
    </source>
</reference>
<evidence type="ECO:0000256" key="5">
    <source>
        <dbReference type="ARBA" id="ARBA00022825"/>
    </source>
</evidence>
<dbReference type="HOGENOM" id="CLU_011290_4_0_1"/>
<evidence type="ECO:0000313" key="9">
    <source>
        <dbReference type="EMBL" id="EAT80996.2"/>
    </source>
</evidence>
<evidence type="ECO:0000313" key="10">
    <source>
        <dbReference type="Proteomes" id="UP000001055"/>
    </source>
</evidence>
<evidence type="ECO:0000259" key="8">
    <source>
        <dbReference type="Pfam" id="PF02897"/>
    </source>
</evidence>
<dbReference type="InParanoid" id="Q0UAC6"/>
<dbReference type="VEuPathDB" id="FungiDB:JI435_112880"/>
<dbReference type="RefSeq" id="XP_001801532.1">
    <property type="nucleotide sequence ID" value="XM_001801480.1"/>
</dbReference>
<dbReference type="KEGG" id="pno:SNOG_11288"/>
<sequence>MAEQNSALIAGLGCQPVESSSEADAGINWQWLEEPQGATGLEWAKHETEITQEHLDRLPRAHKLHEKLEKMIEQNAAPPTYALCGRLFRLRRDAVRKSGIIEVAALETPDEWTTVIDIDDLREREGKPWQLSQTVLPCFSSVYLGGQSSRLLLGLSEGGSDETTIREFDVDQAAWVTDGFAAGPGRFSAAWLDLDHVMITHALNGGPTCNTGWPLNTYIWARGTELADAKLVHSGDPGDAILYCSAVGTGRTRRGLIGQAATFADLKFHTVSIDGTVERASLPQGLSLAMFLPSTSTHLFVTTTEESTIGNKKIRKDALLAWKYTHGQTRTSVVYVPESGEAILDAVTGGISAGPSKVYFTLLKRNTERRMVMEYVNDEWKLCQAIPTPTGASAKVQTADPYSDSIIVETSGLLNPKHVCLENAGGSRKTDLYSQKAAFDHSNCAVETQVATSKDGTEIDYFIMAPKQGREKLPVLITGYGAFGMNFDLSYVGPMLGGLSLALWLELGGALVVPLIRGGGERGEDWHQAALRENRQRSYDDFAAVAEAIISNGLTSPQKLGVFGFSNGGLLAAVMGTQRPDLFGAVVSDVPLTDMLRFPELAMGSAWLNEYGDPKVPEQAKALRAYSPFHNVKQGTAYPPMLITCSTLDDRVGVGHSRKLVARLKEVESPKTFLYEETEGGHSSYRDLTTNHLHHLFRDMDDSPVNIESKVGTAGHIKISMSG</sequence>
<dbReference type="Pfam" id="PF00326">
    <property type="entry name" value="Peptidase_S9"/>
    <property type="match status" value="1"/>
</dbReference>